<dbReference type="PANTHER" id="PTHR35529">
    <property type="entry name" value="MANGANESE EFFLUX PUMP MNTP-RELATED"/>
    <property type="match status" value="1"/>
</dbReference>
<protein>
    <submittedName>
        <fullName evidence="6">Sporulation protein</fullName>
    </submittedName>
</protein>
<evidence type="ECO:0000256" key="5">
    <source>
        <dbReference type="SAM" id="Phobius"/>
    </source>
</evidence>
<name>A0A0M9BNA2_9BACL</name>
<reference evidence="6 7" key="1">
    <citation type="submission" date="2015-08" db="EMBL/GenBank/DDBJ databases">
        <title>Draft genome sequence of cellulolytic and xylanolytic Paenibacillus sp. A59, isolated from a decaying forest soil from Patagonia, Argentina.</title>
        <authorList>
            <person name="Ghio S."/>
            <person name="Caceres A.M."/>
            <person name="Talia P."/>
            <person name="Grasso D."/>
            <person name="Campos E."/>
        </authorList>
    </citation>
    <scope>NUCLEOTIDE SEQUENCE [LARGE SCALE GENOMIC DNA]</scope>
    <source>
        <strain evidence="6 7">A59</strain>
    </source>
</reference>
<dbReference type="Pfam" id="PF02659">
    <property type="entry name" value="Mntp"/>
    <property type="match status" value="1"/>
</dbReference>
<keyword evidence="3 5" id="KW-1133">Transmembrane helix</keyword>
<feature type="transmembrane region" description="Helical" evidence="5">
    <location>
        <begin position="6"/>
        <end position="26"/>
    </location>
</feature>
<dbReference type="PATRIC" id="fig|1705561.3.peg.4046"/>
<dbReference type="Proteomes" id="UP000037688">
    <property type="component" value="Unassembled WGS sequence"/>
</dbReference>
<keyword evidence="7" id="KW-1185">Reference proteome</keyword>
<proteinExistence type="predicted"/>
<feature type="transmembrane region" description="Helical" evidence="5">
    <location>
        <begin position="184"/>
        <end position="203"/>
    </location>
</feature>
<dbReference type="PANTHER" id="PTHR35529:SF2">
    <property type="entry name" value="SPORULATION PROTEIN YTAF-RELATED"/>
    <property type="match status" value="1"/>
</dbReference>
<keyword evidence="2 5" id="KW-0812">Transmembrane</keyword>
<dbReference type="EMBL" id="LITU01000068">
    <property type="protein sequence ID" value="KOY14946.1"/>
    <property type="molecule type" value="Genomic_DNA"/>
</dbReference>
<dbReference type="NCBIfam" id="TIGR02840">
    <property type="entry name" value="spore_YtaF"/>
    <property type="match status" value="1"/>
</dbReference>
<feature type="transmembrane region" description="Helical" evidence="5">
    <location>
        <begin position="151"/>
        <end position="172"/>
    </location>
</feature>
<keyword evidence="1" id="KW-1003">Cell membrane</keyword>
<dbReference type="OrthoDB" id="1679205at2"/>
<dbReference type="InterPro" id="IPR014205">
    <property type="entry name" value="Spore_YtaF"/>
</dbReference>
<sequence>MAWMLILTLAVSSSLDNLGVGLSYGIRKIRISLFSNFLIAVVCLLFSYSGILFGKWISIVLPGIFPLLLGTFILLVIGFRIILLSVPRKKQDHEETDSQTLGIGSILQNPERVDLDKSNHIGVLEALILGVALSTNALTNGLSAGLMGLSPLYISLTAAIGSFVTVWFGVWAGSKAANVRIGSFTLGQFGTLVSGVLLLLIAANNLF</sequence>
<dbReference type="InterPro" id="IPR003810">
    <property type="entry name" value="Mntp/YtaF"/>
</dbReference>
<evidence type="ECO:0000256" key="1">
    <source>
        <dbReference type="ARBA" id="ARBA00022475"/>
    </source>
</evidence>
<keyword evidence="4 5" id="KW-0472">Membrane</keyword>
<evidence type="ECO:0000313" key="6">
    <source>
        <dbReference type="EMBL" id="KOY14946.1"/>
    </source>
</evidence>
<organism evidence="6 7">
    <name type="scientific">Paenibacillus xylanivorans</name>
    <dbReference type="NCBI Taxonomy" id="1705561"/>
    <lineage>
        <taxon>Bacteria</taxon>
        <taxon>Bacillati</taxon>
        <taxon>Bacillota</taxon>
        <taxon>Bacilli</taxon>
        <taxon>Bacillales</taxon>
        <taxon>Paenibacillaceae</taxon>
        <taxon>Paenibacillus</taxon>
    </lineage>
</organism>
<dbReference type="RefSeq" id="WP_053782372.1">
    <property type="nucleotide sequence ID" value="NZ_LITU01000068.1"/>
</dbReference>
<comment type="caution">
    <text evidence="6">The sequence shown here is derived from an EMBL/GenBank/DDBJ whole genome shotgun (WGS) entry which is preliminary data.</text>
</comment>
<evidence type="ECO:0000313" key="7">
    <source>
        <dbReference type="Proteomes" id="UP000037688"/>
    </source>
</evidence>
<feature type="transmembrane region" description="Helical" evidence="5">
    <location>
        <begin position="59"/>
        <end position="83"/>
    </location>
</feature>
<accession>A0A0M9BNA2</accession>
<feature type="transmembrane region" description="Helical" evidence="5">
    <location>
        <begin position="33"/>
        <end position="53"/>
    </location>
</feature>
<evidence type="ECO:0000256" key="3">
    <source>
        <dbReference type="ARBA" id="ARBA00022989"/>
    </source>
</evidence>
<gene>
    <name evidence="6" type="ORF">AMS66_19505</name>
</gene>
<evidence type="ECO:0000256" key="4">
    <source>
        <dbReference type="ARBA" id="ARBA00023136"/>
    </source>
</evidence>
<feature type="transmembrane region" description="Helical" evidence="5">
    <location>
        <begin position="121"/>
        <end position="139"/>
    </location>
</feature>
<dbReference type="AlphaFoldDB" id="A0A0M9BNA2"/>
<evidence type="ECO:0000256" key="2">
    <source>
        <dbReference type="ARBA" id="ARBA00022692"/>
    </source>
</evidence>